<sequence>MEQSAHSLLSEPAEAFPWRIVRASGSGMLSLLNATEENGLMKGRHVAMDGDVTTSIHQE</sequence>
<keyword evidence="2" id="KW-1185">Reference proteome</keyword>
<accession>A0A5J4KTR8</accession>
<dbReference type="Proteomes" id="UP000326912">
    <property type="component" value="Unassembled WGS sequence"/>
</dbReference>
<evidence type="ECO:0000313" key="2">
    <source>
        <dbReference type="Proteomes" id="UP000326912"/>
    </source>
</evidence>
<reference evidence="1 2" key="1">
    <citation type="submission" date="2019-10" db="EMBL/GenBank/DDBJ databases">
        <title>Dictyobacter vulcani sp. nov., within the class Ktedonobacteria, isolated from soil of volcanic Mt. Zao.</title>
        <authorList>
            <person name="Zheng Y."/>
            <person name="Wang C.M."/>
            <person name="Sakai Y."/>
            <person name="Abe K."/>
            <person name="Yokota A."/>
            <person name="Yabe S."/>
        </authorList>
    </citation>
    <scope>NUCLEOTIDE SEQUENCE [LARGE SCALE GENOMIC DNA]</scope>
    <source>
        <strain evidence="1 2">W12</strain>
    </source>
</reference>
<evidence type="ECO:0000313" key="1">
    <source>
        <dbReference type="EMBL" id="GER89827.1"/>
    </source>
</evidence>
<protein>
    <submittedName>
        <fullName evidence="1">Uncharacterized protein</fullName>
    </submittedName>
</protein>
<dbReference type="EMBL" id="BKZW01000002">
    <property type="protein sequence ID" value="GER89827.1"/>
    <property type="molecule type" value="Genomic_DNA"/>
</dbReference>
<organism evidence="1 2">
    <name type="scientific">Dictyobacter vulcani</name>
    <dbReference type="NCBI Taxonomy" id="2607529"/>
    <lineage>
        <taxon>Bacteria</taxon>
        <taxon>Bacillati</taxon>
        <taxon>Chloroflexota</taxon>
        <taxon>Ktedonobacteria</taxon>
        <taxon>Ktedonobacterales</taxon>
        <taxon>Dictyobacteraceae</taxon>
        <taxon>Dictyobacter</taxon>
    </lineage>
</organism>
<comment type="caution">
    <text evidence="1">The sequence shown here is derived from an EMBL/GenBank/DDBJ whole genome shotgun (WGS) entry which is preliminary data.</text>
</comment>
<name>A0A5J4KTR8_9CHLR</name>
<proteinExistence type="predicted"/>
<gene>
    <name evidence="1" type="ORF">KDW_39890</name>
</gene>
<dbReference type="AlphaFoldDB" id="A0A5J4KTR8"/>